<dbReference type="AlphaFoldDB" id="A0A0A9B341"/>
<name>A0A0A9B341_ARUDO</name>
<sequence length="23" mass="2649">MEDLQSRVLLWVLAEENASCTQL</sequence>
<accession>A0A0A9B341</accession>
<proteinExistence type="predicted"/>
<organism evidence="1">
    <name type="scientific">Arundo donax</name>
    <name type="common">Giant reed</name>
    <name type="synonym">Donax arundinaceus</name>
    <dbReference type="NCBI Taxonomy" id="35708"/>
    <lineage>
        <taxon>Eukaryota</taxon>
        <taxon>Viridiplantae</taxon>
        <taxon>Streptophyta</taxon>
        <taxon>Embryophyta</taxon>
        <taxon>Tracheophyta</taxon>
        <taxon>Spermatophyta</taxon>
        <taxon>Magnoliopsida</taxon>
        <taxon>Liliopsida</taxon>
        <taxon>Poales</taxon>
        <taxon>Poaceae</taxon>
        <taxon>PACMAD clade</taxon>
        <taxon>Arundinoideae</taxon>
        <taxon>Arundineae</taxon>
        <taxon>Arundo</taxon>
    </lineage>
</organism>
<protein>
    <submittedName>
        <fullName evidence="1">Uncharacterized protein</fullName>
    </submittedName>
</protein>
<dbReference type="EMBL" id="GBRH01241347">
    <property type="protein sequence ID" value="JAD56548.1"/>
    <property type="molecule type" value="Transcribed_RNA"/>
</dbReference>
<reference evidence="1" key="2">
    <citation type="journal article" date="2015" name="Data Brief">
        <title>Shoot transcriptome of the giant reed, Arundo donax.</title>
        <authorList>
            <person name="Barrero R.A."/>
            <person name="Guerrero F.D."/>
            <person name="Moolhuijzen P."/>
            <person name="Goolsby J.A."/>
            <person name="Tidwell J."/>
            <person name="Bellgard S.E."/>
            <person name="Bellgard M.I."/>
        </authorList>
    </citation>
    <scope>NUCLEOTIDE SEQUENCE</scope>
    <source>
        <tissue evidence="1">Shoot tissue taken approximately 20 cm above the soil surface</tissue>
    </source>
</reference>
<evidence type="ECO:0000313" key="1">
    <source>
        <dbReference type="EMBL" id="JAD56548.1"/>
    </source>
</evidence>
<reference evidence="1" key="1">
    <citation type="submission" date="2014-09" db="EMBL/GenBank/DDBJ databases">
        <authorList>
            <person name="Magalhaes I.L.F."/>
            <person name="Oliveira U."/>
            <person name="Santos F.R."/>
            <person name="Vidigal T.H.D.A."/>
            <person name="Brescovit A.D."/>
            <person name="Santos A.J."/>
        </authorList>
    </citation>
    <scope>NUCLEOTIDE SEQUENCE</scope>
    <source>
        <tissue evidence="1">Shoot tissue taken approximately 20 cm above the soil surface</tissue>
    </source>
</reference>